<feature type="compositionally biased region" description="Polar residues" evidence="6">
    <location>
        <begin position="201"/>
        <end position="210"/>
    </location>
</feature>
<keyword evidence="4 7" id="KW-0472">Membrane</keyword>
<protein>
    <submittedName>
        <fullName evidence="9">SUN domain-containing protein 1-like</fullName>
    </submittedName>
</protein>
<keyword evidence="1 7" id="KW-0812">Transmembrane</keyword>
<keyword evidence="3" id="KW-0175">Coiled coil</keyword>
<evidence type="ECO:0000259" key="8">
    <source>
        <dbReference type="PROSITE" id="PS51469"/>
    </source>
</evidence>
<dbReference type="AlphaFoldDB" id="A0A672NMT0"/>
<keyword evidence="10" id="KW-1185">Reference proteome</keyword>
<dbReference type="Pfam" id="PF07738">
    <property type="entry name" value="Sad1_UNC"/>
    <property type="match status" value="1"/>
</dbReference>
<evidence type="ECO:0000256" key="4">
    <source>
        <dbReference type="ARBA" id="ARBA00023136"/>
    </source>
</evidence>
<evidence type="ECO:0000256" key="2">
    <source>
        <dbReference type="ARBA" id="ARBA00022989"/>
    </source>
</evidence>
<evidence type="ECO:0000256" key="3">
    <source>
        <dbReference type="ARBA" id="ARBA00023054"/>
    </source>
</evidence>
<accession>A0A672NMT0</accession>
<reference evidence="9" key="1">
    <citation type="submission" date="2025-08" db="UniProtKB">
        <authorList>
            <consortium name="Ensembl"/>
        </authorList>
    </citation>
    <scope>IDENTIFICATION</scope>
</reference>
<reference evidence="9" key="2">
    <citation type="submission" date="2025-09" db="UniProtKB">
        <authorList>
            <consortium name="Ensembl"/>
        </authorList>
    </citation>
    <scope>IDENTIFICATION</scope>
</reference>
<dbReference type="Proteomes" id="UP000472262">
    <property type="component" value="Unassembled WGS sequence"/>
</dbReference>
<evidence type="ECO:0000313" key="10">
    <source>
        <dbReference type="Proteomes" id="UP000472262"/>
    </source>
</evidence>
<evidence type="ECO:0000313" key="9">
    <source>
        <dbReference type="Ensembl" id="ENSSGRP00000049590.1"/>
    </source>
</evidence>
<feature type="compositionally biased region" description="Polar residues" evidence="6">
    <location>
        <begin position="329"/>
        <end position="339"/>
    </location>
</feature>
<dbReference type="GO" id="GO:0043495">
    <property type="term" value="F:protein-membrane adaptor activity"/>
    <property type="evidence" value="ECO:0007669"/>
    <property type="project" value="TreeGrafter"/>
</dbReference>
<dbReference type="PROSITE" id="PS51469">
    <property type="entry name" value="SUN"/>
    <property type="match status" value="1"/>
</dbReference>
<dbReference type="Ensembl" id="ENSSGRT00000052992.1">
    <property type="protein sequence ID" value="ENSSGRP00000049590.1"/>
    <property type="gene ID" value="ENSSGRG00000026357.1"/>
</dbReference>
<evidence type="ECO:0000256" key="6">
    <source>
        <dbReference type="SAM" id="MobiDB-lite"/>
    </source>
</evidence>
<feature type="domain" description="SUN" evidence="8">
    <location>
        <begin position="649"/>
        <end position="810"/>
    </location>
</feature>
<dbReference type="GO" id="GO:0034993">
    <property type="term" value="C:meiotic nuclear membrane microtubule tethering complex"/>
    <property type="evidence" value="ECO:0007669"/>
    <property type="project" value="TreeGrafter"/>
</dbReference>
<dbReference type="GO" id="GO:0005637">
    <property type="term" value="C:nuclear inner membrane"/>
    <property type="evidence" value="ECO:0007669"/>
    <property type="project" value="UniProtKB-SubCell"/>
</dbReference>
<keyword evidence="2 7" id="KW-1133">Transmembrane helix</keyword>
<organism evidence="9 10">
    <name type="scientific">Sinocyclocheilus grahami</name>
    <name type="common">Dianchi golden-line fish</name>
    <name type="synonym">Barbus grahami</name>
    <dbReference type="NCBI Taxonomy" id="75366"/>
    <lineage>
        <taxon>Eukaryota</taxon>
        <taxon>Metazoa</taxon>
        <taxon>Chordata</taxon>
        <taxon>Craniata</taxon>
        <taxon>Vertebrata</taxon>
        <taxon>Euteleostomi</taxon>
        <taxon>Actinopterygii</taxon>
        <taxon>Neopterygii</taxon>
        <taxon>Teleostei</taxon>
        <taxon>Ostariophysi</taxon>
        <taxon>Cypriniformes</taxon>
        <taxon>Cyprinidae</taxon>
        <taxon>Cyprininae</taxon>
        <taxon>Sinocyclocheilus</taxon>
    </lineage>
</organism>
<dbReference type="Gene3D" id="2.60.120.260">
    <property type="entry name" value="Galactose-binding domain-like"/>
    <property type="match status" value="1"/>
</dbReference>
<feature type="region of interest" description="Disordered" evidence="6">
    <location>
        <begin position="314"/>
        <end position="339"/>
    </location>
</feature>
<gene>
    <name evidence="9" type="primary">sun1a</name>
</gene>
<evidence type="ECO:0000256" key="5">
    <source>
        <dbReference type="ARBA" id="ARBA00037816"/>
    </source>
</evidence>
<proteinExistence type="predicted"/>
<dbReference type="PANTHER" id="PTHR12911:SF23">
    <property type="entry name" value="SUN DOMAIN-CONTAINING PROTEIN 1"/>
    <property type="match status" value="1"/>
</dbReference>
<comment type="subcellular location">
    <subcellularLocation>
        <location evidence="5">Nucleus inner membrane</location>
        <topology evidence="5">Single-pass type II membrane protein</topology>
    </subcellularLocation>
</comment>
<feature type="transmembrane region" description="Helical" evidence="7">
    <location>
        <begin position="275"/>
        <end position="299"/>
    </location>
</feature>
<evidence type="ECO:0000256" key="1">
    <source>
        <dbReference type="ARBA" id="ARBA00022692"/>
    </source>
</evidence>
<dbReference type="InterPro" id="IPR012919">
    <property type="entry name" value="SUN_dom"/>
</dbReference>
<dbReference type="InterPro" id="IPR045119">
    <property type="entry name" value="SUN1-5"/>
</dbReference>
<sequence>MTSDDTWDLESWGWTVLSSYSSSAQDFERELRIGPVYESPRMSRRSLRLHTNTSHYGDDGLLDSSLNHSASFSRDQTLKSRRAHHSVLGTPQIVQTPRSASTSILQAQNSTLNSCAPSNASLLSSFLDESSIQQHTLVDSFWGLDEDCDVKDQTIIAHHSTVEAKTQTSTAQNGYICKDCPNASPSKNNSSLHDATGHQAPPSTASYPNTTLYCRDKNRKHKPGNEKYYSSMSVKEVVLQKERPKISGVLWKTTSGSFLLLVDFFAKCLPMLSKVLFLVPFLLFLALCYWGPSGLLAMLPSANVMVWRDASHVTPPSTSMGDSEERQTPPDTHTQRPSVLSLSSVEAERLMRLEDNLSQLWDRVTGGLLRQEEQHTEVLSLYNTLRSELHTERLTDREGLGKWIGDLLEERFSLLKGEVQKEAKYTHQHQEKHAEERQSENTRLAEAEALLQTLARKTEELQRKQGPAFRKIPEAEAPAPDPHSEEAESSSSEDLLAEVKRLEDTLERIRDDVQGLMGCREKCEQLDSLSVSVSEQVEKEIRSLFYGSDKAEDLELPESLLQWLSDHFVSTTELQASLSALESSILGNLSLQVEEGQSPSKETITQTVRQATGEAGLSEEHVQLIVNNAMKLYSEDRTGLVDYALESGGGSIISTRCSESFDTKTALLSLFGLPMWYFSQSPRVIIQPDVHPGNCWAFKGSQGYLVIGLSMKIVPTAFSLDHVPKSLSPTGNISSAPREFNVFGLDDEQQEEGQLLGQFVYDEDGDALQTFFVSEEVPRGFQIIEMKVLSNWGHPEYTCVYRFRVHGKLLDEELASS</sequence>
<feature type="region of interest" description="Disordered" evidence="6">
    <location>
        <begin position="187"/>
        <end position="210"/>
    </location>
</feature>
<dbReference type="FunFam" id="2.60.120.260:FF:000009">
    <property type="entry name" value="SUN domain-containing protein 1 isoform X1"/>
    <property type="match status" value="1"/>
</dbReference>
<name>A0A672NMT0_SINGR</name>
<feature type="region of interest" description="Disordered" evidence="6">
    <location>
        <begin position="462"/>
        <end position="495"/>
    </location>
</feature>
<feature type="region of interest" description="Disordered" evidence="6">
    <location>
        <begin position="423"/>
        <end position="442"/>
    </location>
</feature>
<evidence type="ECO:0000256" key="7">
    <source>
        <dbReference type="SAM" id="Phobius"/>
    </source>
</evidence>
<dbReference type="PANTHER" id="PTHR12911">
    <property type="entry name" value="SAD1/UNC-84-LIKE PROTEIN-RELATED"/>
    <property type="match status" value="1"/>
</dbReference>